<dbReference type="Proteomes" id="UP000031057">
    <property type="component" value="Unassembled WGS sequence"/>
</dbReference>
<dbReference type="STRING" id="1348853.LK12_14090"/>
<organism evidence="1 2">
    <name type="scientific">Novosphingobium malaysiense</name>
    <dbReference type="NCBI Taxonomy" id="1348853"/>
    <lineage>
        <taxon>Bacteria</taxon>
        <taxon>Pseudomonadati</taxon>
        <taxon>Pseudomonadota</taxon>
        <taxon>Alphaproteobacteria</taxon>
        <taxon>Sphingomonadales</taxon>
        <taxon>Sphingomonadaceae</taxon>
        <taxon>Novosphingobium</taxon>
    </lineage>
</organism>
<proteinExistence type="predicted"/>
<evidence type="ECO:0000313" key="2">
    <source>
        <dbReference type="Proteomes" id="UP000031057"/>
    </source>
</evidence>
<reference evidence="1 2" key="1">
    <citation type="submission" date="2014-10" db="EMBL/GenBank/DDBJ databases">
        <title>Genome sequence of Novosphingobium malaysiense MUSC 273(T).</title>
        <authorList>
            <person name="Lee L.-H."/>
        </authorList>
    </citation>
    <scope>NUCLEOTIDE SEQUENCE [LARGE SCALE GENOMIC DNA]</scope>
    <source>
        <strain evidence="1 2">MUSC 273</strain>
    </source>
</reference>
<evidence type="ECO:0000313" key="1">
    <source>
        <dbReference type="EMBL" id="KHK91862.1"/>
    </source>
</evidence>
<name>A0A0B1ZRP4_9SPHN</name>
<accession>A0A0B1ZRP4</accession>
<dbReference type="AlphaFoldDB" id="A0A0B1ZRP4"/>
<protein>
    <recommendedName>
        <fullName evidence="3">VOC domain-containing protein</fullName>
    </recommendedName>
</protein>
<dbReference type="EMBL" id="JTDI01000003">
    <property type="protein sequence ID" value="KHK91862.1"/>
    <property type="molecule type" value="Genomic_DNA"/>
</dbReference>
<comment type="caution">
    <text evidence="1">The sequence shown here is derived from an EMBL/GenBank/DDBJ whole genome shotgun (WGS) entry which is preliminary data.</text>
</comment>
<evidence type="ECO:0008006" key="3">
    <source>
        <dbReference type="Google" id="ProtNLM"/>
    </source>
</evidence>
<sequence length="161" mass="17389">MLFHVSIDARDPQHVAMVLAELFGGRATPFPPVAEGSWLAHAGDDRNTLVEVYPRGTELVEAPGDADAVGLPGDAGLSATHFAMATPLDCAAVFAIAAREGWPAKYRKRGGVFGVIEVWIEGERMVEVLTADMQAEYLAAMRLEAWEAMLVYGDARHRLPA</sequence>
<keyword evidence="2" id="KW-1185">Reference proteome</keyword>
<dbReference type="OrthoDB" id="512901at2"/>
<dbReference type="RefSeq" id="WP_039284853.1">
    <property type="nucleotide sequence ID" value="NZ_JTDI01000003.1"/>
</dbReference>
<gene>
    <name evidence="1" type="ORF">LK12_14090</name>
</gene>